<evidence type="ECO:0000256" key="5">
    <source>
        <dbReference type="PIRSR" id="PIRSR000193-1"/>
    </source>
</evidence>
<keyword evidence="3 4" id="KW-0560">Oxidoreductase</keyword>
<dbReference type="GO" id="GO:0055129">
    <property type="term" value="P:L-proline biosynthetic process"/>
    <property type="evidence" value="ECO:0007669"/>
    <property type="project" value="UniProtKB-UniRule"/>
</dbReference>
<comment type="catalytic activity">
    <reaction evidence="4">
        <text>L-proline + NADP(+) = (S)-1-pyrroline-5-carboxylate + NADPH + 2 H(+)</text>
        <dbReference type="Rhea" id="RHEA:14109"/>
        <dbReference type="ChEBI" id="CHEBI:15378"/>
        <dbReference type="ChEBI" id="CHEBI:17388"/>
        <dbReference type="ChEBI" id="CHEBI:57783"/>
        <dbReference type="ChEBI" id="CHEBI:58349"/>
        <dbReference type="ChEBI" id="CHEBI:60039"/>
        <dbReference type="EC" id="1.5.1.2"/>
    </reaction>
</comment>
<dbReference type="GO" id="GO:0005737">
    <property type="term" value="C:cytoplasm"/>
    <property type="evidence" value="ECO:0007669"/>
    <property type="project" value="UniProtKB-SubCell"/>
</dbReference>
<feature type="binding site" evidence="5">
    <location>
        <begin position="68"/>
        <end position="71"/>
    </location>
    <ligand>
        <name>NADP(+)</name>
        <dbReference type="ChEBI" id="CHEBI:58349"/>
    </ligand>
</feature>
<dbReference type="PIRSF" id="PIRSF000193">
    <property type="entry name" value="Pyrrol-5-carb_rd"/>
    <property type="match status" value="1"/>
</dbReference>
<feature type="binding site" evidence="5">
    <location>
        <position position="55"/>
    </location>
    <ligand>
        <name>NADPH</name>
        <dbReference type="ChEBI" id="CHEBI:57783"/>
    </ligand>
</feature>
<dbReference type="Pfam" id="PF14748">
    <property type="entry name" value="P5CR_dimer"/>
    <property type="match status" value="1"/>
</dbReference>
<dbReference type="Gene3D" id="1.10.3730.10">
    <property type="entry name" value="ProC C-terminal domain-like"/>
    <property type="match status" value="1"/>
</dbReference>
<evidence type="ECO:0000256" key="4">
    <source>
        <dbReference type="HAMAP-Rule" id="MF_01925"/>
    </source>
</evidence>
<proteinExistence type="inferred from homology"/>
<dbReference type="HAMAP" id="MF_01925">
    <property type="entry name" value="P5C_reductase"/>
    <property type="match status" value="1"/>
</dbReference>
<comment type="caution">
    <text evidence="8">The sequence shown here is derived from an EMBL/GenBank/DDBJ whole genome shotgun (WGS) entry which is preliminary data.</text>
</comment>
<comment type="catalytic activity">
    <reaction evidence="4">
        <text>L-proline + NAD(+) = (S)-1-pyrroline-5-carboxylate + NADH + 2 H(+)</text>
        <dbReference type="Rhea" id="RHEA:14105"/>
        <dbReference type="ChEBI" id="CHEBI:15378"/>
        <dbReference type="ChEBI" id="CHEBI:17388"/>
        <dbReference type="ChEBI" id="CHEBI:57540"/>
        <dbReference type="ChEBI" id="CHEBI:57945"/>
        <dbReference type="ChEBI" id="CHEBI:60039"/>
        <dbReference type="EC" id="1.5.1.2"/>
    </reaction>
</comment>
<evidence type="ECO:0000313" key="8">
    <source>
        <dbReference type="EMBL" id="HGQ17987.1"/>
    </source>
</evidence>
<dbReference type="InterPro" id="IPR036291">
    <property type="entry name" value="NAD(P)-bd_dom_sf"/>
</dbReference>
<dbReference type="InterPro" id="IPR008927">
    <property type="entry name" value="6-PGluconate_DH-like_C_sf"/>
</dbReference>
<evidence type="ECO:0000259" key="6">
    <source>
        <dbReference type="Pfam" id="PF03807"/>
    </source>
</evidence>
<dbReference type="EMBL" id="DTBZ01000072">
    <property type="protein sequence ID" value="HGQ17987.1"/>
    <property type="molecule type" value="Genomic_DNA"/>
</dbReference>
<dbReference type="EC" id="1.5.1.2" evidence="4"/>
<dbReference type="PANTHER" id="PTHR11645">
    <property type="entry name" value="PYRROLINE-5-CARBOXYLATE REDUCTASE"/>
    <property type="match status" value="1"/>
</dbReference>
<keyword evidence="4" id="KW-0963">Cytoplasm</keyword>
<evidence type="ECO:0000256" key="2">
    <source>
        <dbReference type="ARBA" id="ARBA00022857"/>
    </source>
</evidence>
<gene>
    <name evidence="4" type="primary">proC</name>
    <name evidence="8" type="ORF">ENU30_03255</name>
</gene>
<dbReference type="InterPro" id="IPR000304">
    <property type="entry name" value="Pyrroline-COOH_reductase"/>
</dbReference>
<evidence type="ECO:0000256" key="3">
    <source>
        <dbReference type="ARBA" id="ARBA00023002"/>
    </source>
</evidence>
<comment type="function">
    <text evidence="4">Catalyzes the reduction of 1-pyrroline-5-carboxylate (PCA) to L-proline.</text>
</comment>
<comment type="similarity">
    <text evidence="1 4">Belongs to the pyrroline-5-carboxylate reductase family.</text>
</comment>
<dbReference type="SUPFAM" id="SSF48179">
    <property type="entry name" value="6-phosphogluconate dehydrogenase C-terminal domain-like"/>
    <property type="match status" value="1"/>
</dbReference>
<comment type="pathway">
    <text evidence="4">Amino-acid biosynthesis; L-proline biosynthesis; L-proline from L-glutamate 5-semialdehyde: step 1/1.</text>
</comment>
<evidence type="ECO:0000259" key="7">
    <source>
        <dbReference type="Pfam" id="PF14748"/>
    </source>
</evidence>
<sequence length="265" mass="29021">MVWNIGIVGFGRMGKAIAMGLINSGMNPSTIAVYDKEASTLQHAKTLGLKITSSNTETILNSDIVILAVKPNDIIKVVNEVSSVAENRIVVSIAALVPYKTIKSYLPKSYVYRAMPNIAVEVNSGFIALTPHGEKDAEVERLFRFLGDVVWVDEEVLDILTLISASTPALLAEIADTFILASLKSGVPYSIAKKVVSSLFKGVGELLNHKPLSDIRDSVITPRGVTIKLIEKFYIHNAKSKLLETLSIAIEEYLSMLDEVRDKYK</sequence>
<dbReference type="InterPro" id="IPR029036">
    <property type="entry name" value="P5CR_dimer"/>
</dbReference>
<dbReference type="Gene3D" id="3.40.50.720">
    <property type="entry name" value="NAD(P)-binding Rossmann-like Domain"/>
    <property type="match status" value="1"/>
</dbReference>
<evidence type="ECO:0000256" key="1">
    <source>
        <dbReference type="ARBA" id="ARBA00005525"/>
    </source>
</evidence>
<dbReference type="PANTHER" id="PTHR11645:SF0">
    <property type="entry name" value="PYRROLINE-5-CARBOXYLATE REDUCTASE 3"/>
    <property type="match status" value="1"/>
</dbReference>
<protein>
    <recommendedName>
        <fullName evidence="4">Pyrroline-5-carboxylate reductase</fullName>
        <shortName evidence="4">P5C reductase</shortName>
        <shortName evidence="4">P5CR</shortName>
        <ecNumber evidence="4">1.5.1.2</ecNumber>
    </recommendedName>
    <alternativeName>
        <fullName evidence="4">PCA reductase</fullName>
    </alternativeName>
</protein>
<reference evidence="8" key="1">
    <citation type="journal article" date="2020" name="mSystems">
        <title>Genome- and Community-Level Interaction Insights into Carbon Utilization and Element Cycling Functions of Hydrothermarchaeota in Hydrothermal Sediment.</title>
        <authorList>
            <person name="Zhou Z."/>
            <person name="Liu Y."/>
            <person name="Xu W."/>
            <person name="Pan J."/>
            <person name="Luo Z.H."/>
            <person name="Li M."/>
        </authorList>
    </citation>
    <scope>NUCLEOTIDE SEQUENCE [LARGE SCALE GENOMIC DNA]</scope>
    <source>
        <strain evidence="8">SpSt-657</strain>
    </source>
</reference>
<keyword evidence="4" id="KW-0028">Amino-acid biosynthesis</keyword>
<dbReference type="UniPathway" id="UPA00098">
    <property type="reaction ID" value="UER00361"/>
</dbReference>
<dbReference type="InterPro" id="IPR028939">
    <property type="entry name" value="P5C_Rdtase_cat_N"/>
</dbReference>
<dbReference type="Pfam" id="PF03807">
    <property type="entry name" value="F420_oxidored"/>
    <property type="match status" value="1"/>
</dbReference>
<dbReference type="SUPFAM" id="SSF51735">
    <property type="entry name" value="NAD(P)-binding Rossmann-fold domains"/>
    <property type="match status" value="1"/>
</dbReference>
<keyword evidence="2 4" id="KW-0521">NADP</keyword>
<feature type="domain" description="Pyrroline-5-carboxylate reductase dimerisation" evidence="7">
    <location>
        <begin position="154"/>
        <end position="251"/>
    </location>
</feature>
<dbReference type="GO" id="GO:0004735">
    <property type="term" value="F:pyrroline-5-carboxylate reductase activity"/>
    <property type="evidence" value="ECO:0007669"/>
    <property type="project" value="UniProtKB-UniRule"/>
</dbReference>
<feature type="domain" description="Pyrroline-5-carboxylate reductase catalytic N-terminal" evidence="6">
    <location>
        <begin position="5"/>
        <end position="95"/>
    </location>
</feature>
<comment type="subcellular location">
    <subcellularLocation>
        <location evidence="4">Cytoplasm</location>
    </subcellularLocation>
</comment>
<accession>A0A7J3JQE9</accession>
<organism evidence="8">
    <name type="scientific">Ignisphaera aggregans</name>
    <dbReference type="NCBI Taxonomy" id="334771"/>
    <lineage>
        <taxon>Archaea</taxon>
        <taxon>Thermoproteota</taxon>
        <taxon>Thermoprotei</taxon>
        <taxon>Desulfurococcales</taxon>
        <taxon>Desulfurococcaceae</taxon>
        <taxon>Ignisphaera</taxon>
    </lineage>
</organism>
<name>A0A7J3JQE9_9CREN</name>
<dbReference type="AlphaFoldDB" id="A0A7J3JQE9"/>
<keyword evidence="4" id="KW-0641">Proline biosynthesis</keyword>